<protein>
    <submittedName>
        <fullName evidence="3">Ovule protein</fullName>
    </submittedName>
</protein>
<keyword evidence="2" id="KW-1185">Reference proteome</keyword>
<feature type="transmembrane region" description="Helical" evidence="1">
    <location>
        <begin position="25"/>
        <end position="44"/>
    </location>
</feature>
<evidence type="ECO:0000313" key="3">
    <source>
        <dbReference type="WBParaSite" id="Csp11.Scaffold574.g4386.t1"/>
    </source>
</evidence>
<accession>A0A1I7TBR1</accession>
<dbReference type="Proteomes" id="UP000095282">
    <property type="component" value="Unplaced"/>
</dbReference>
<reference evidence="3" key="1">
    <citation type="submission" date="2016-11" db="UniProtKB">
        <authorList>
            <consortium name="WormBaseParasite"/>
        </authorList>
    </citation>
    <scope>IDENTIFICATION</scope>
</reference>
<proteinExistence type="predicted"/>
<keyword evidence="1" id="KW-1133">Transmembrane helix</keyword>
<sequence length="92" mass="10844">MLPSENSAEEKEKEAVTNCLHQSDFFPICISLFTVGIAMVRFLVRSERSLNSRVTRRLRPFEPFKSHMFSFQYLYMIPDDVKTDPEEESHQK</sequence>
<keyword evidence="1" id="KW-0472">Membrane</keyword>
<keyword evidence="1" id="KW-0812">Transmembrane</keyword>
<name>A0A1I7TBR1_9PELO</name>
<evidence type="ECO:0000313" key="2">
    <source>
        <dbReference type="Proteomes" id="UP000095282"/>
    </source>
</evidence>
<organism evidence="2 3">
    <name type="scientific">Caenorhabditis tropicalis</name>
    <dbReference type="NCBI Taxonomy" id="1561998"/>
    <lineage>
        <taxon>Eukaryota</taxon>
        <taxon>Metazoa</taxon>
        <taxon>Ecdysozoa</taxon>
        <taxon>Nematoda</taxon>
        <taxon>Chromadorea</taxon>
        <taxon>Rhabditida</taxon>
        <taxon>Rhabditina</taxon>
        <taxon>Rhabditomorpha</taxon>
        <taxon>Rhabditoidea</taxon>
        <taxon>Rhabditidae</taxon>
        <taxon>Peloderinae</taxon>
        <taxon>Caenorhabditis</taxon>
    </lineage>
</organism>
<dbReference type="AlphaFoldDB" id="A0A1I7TBR1"/>
<evidence type="ECO:0000256" key="1">
    <source>
        <dbReference type="SAM" id="Phobius"/>
    </source>
</evidence>
<dbReference type="WBParaSite" id="Csp11.Scaffold574.g4386.t1">
    <property type="protein sequence ID" value="Csp11.Scaffold574.g4386.t1"/>
    <property type="gene ID" value="Csp11.Scaffold574.g4386"/>
</dbReference>